<evidence type="ECO:0000313" key="2">
    <source>
        <dbReference type="Proteomes" id="UP001626550"/>
    </source>
</evidence>
<reference evidence="1 2" key="1">
    <citation type="submission" date="2024-11" db="EMBL/GenBank/DDBJ databases">
        <title>Adaptive evolution of stress response genes in parasites aligns with host niche diversity.</title>
        <authorList>
            <person name="Hahn C."/>
            <person name="Resl P."/>
        </authorList>
    </citation>
    <scope>NUCLEOTIDE SEQUENCE [LARGE SCALE GENOMIC DNA]</scope>
    <source>
        <strain evidence="1">EGGRZ-B1_66</strain>
        <tissue evidence="1">Body</tissue>
    </source>
</reference>
<comment type="caution">
    <text evidence="1">The sequence shown here is derived from an EMBL/GenBank/DDBJ whole genome shotgun (WGS) entry which is preliminary data.</text>
</comment>
<proteinExistence type="predicted"/>
<dbReference type="Proteomes" id="UP001626550">
    <property type="component" value="Unassembled WGS sequence"/>
</dbReference>
<dbReference type="AlphaFoldDB" id="A0ABD2PQ94"/>
<evidence type="ECO:0000313" key="1">
    <source>
        <dbReference type="EMBL" id="KAL3309676.1"/>
    </source>
</evidence>
<dbReference type="EMBL" id="JBJKFK010003647">
    <property type="protein sequence ID" value="KAL3309676.1"/>
    <property type="molecule type" value="Genomic_DNA"/>
</dbReference>
<protein>
    <submittedName>
        <fullName evidence="1">Uncharacterized protein</fullName>
    </submittedName>
</protein>
<name>A0ABD2PQ94_9PLAT</name>
<organism evidence="1 2">
    <name type="scientific">Cichlidogyrus casuarinus</name>
    <dbReference type="NCBI Taxonomy" id="1844966"/>
    <lineage>
        <taxon>Eukaryota</taxon>
        <taxon>Metazoa</taxon>
        <taxon>Spiralia</taxon>
        <taxon>Lophotrochozoa</taxon>
        <taxon>Platyhelminthes</taxon>
        <taxon>Monogenea</taxon>
        <taxon>Monopisthocotylea</taxon>
        <taxon>Dactylogyridea</taxon>
        <taxon>Ancyrocephalidae</taxon>
        <taxon>Cichlidogyrus</taxon>
    </lineage>
</organism>
<sequence>MDKHLMENLREEQASQTKTTTLAAEALVPVVTRSRMLGRFCGHSLDAVPKFLVSLHKEIVVDFYADALTIRRVDQAVDTVLGFKASYEFIPNGET</sequence>
<gene>
    <name evidence="1" type="ORF">Ciccas_011775</name>
</gene>
<accession>A0ABD2PQ94</accession>
<keyword evidence="2" id="KW-1185">Reference proteome</keyword>